<dbReference type="InterPro" id="IPR035238">
    <property type="entry name" value="DUF5345"/>
</dbReference>
<dbReference type="RefSeq" id="WP_104059862.1">
    <property type="nucleotide sequence ID" value="NZ_PREZ01000012.1"/>
</dbReference>
<keyword evidence="1" id="KW-0472">Membrane</keyword>
<keyword evidence="1" id="KW-0812">Transmembrane</keyword>
<dbReference type="Pfam" id="PF17280">
    <property type="entry name" value="DUF5345"/>
    <property type="match status" value="1"/>
</dbReference>
<evidence type="ECO:0000313" key="2">
    <source>
        <dbReference type="EMBL" id="PPA68460.1"/>
    </source>
</evidence>
<accession>A0A2S5G645</accession>
<gene>
    <name evidence="2" type="ORF">C4B60_20670</name>
</gene>
<dbReference type="AlphaFoldDB" id="A0A2S5G645"/>
<proteinExistence type="predicted"/>
<evidence type="ECO:0008006" key="4">
    <source>
        <dbReference type="Google" id="ProtNLM"/>
    </source>
</evidence>
<keyword evidence="3" id="KW-1185">Reference proteome</keyword>
<comment type="caution">
    <text evidence="2">The sequence shown here is derived from an EMBL/GenBank/DDBJ whole genome shotgun (WGS) entry which is preliminary data.</text>
</comment>
<evidence type="ECO:0000256" key="1">
    <source>
        <dbReference type="SAM" id="Phobius"/>
    </source>
</evidence>
<sequence length="102" mass="11788">MDQKSENKIMEEKVRGSLSKLDEIEFKTPSVETLSMLVQETRKKQRKELFLFILVALLLTFFSASFIINSPIVYLIAQIFIGVIIAGAGAYYLYRKLVMQYE</sequence>
<dbReference type="OrthoDB" id="9970116at2"/>
<feature type="transmembrane region" description="Helical" evidence="1">
    <location>
        <begin position="74"/>
        <end position="94"/>
    </location>
</feature>
<dbReference type="Proteomes" id="UP000239047">
    <property type="component" value="Unassembled WGS sequence"/>
</dbReference>
<organism evidence="2 3">
    <name type="scientific">Jeotgalibacillus proteolyticus</name>
    <dbReference type="NCBI Taxonomy" id="2082395"/>
    <lineage>
        <taxon>Bacteria</taxon>
        <taxon>Bacillati</taxon>
        <taxon>Bacillota</taxon>
        <taxon>Bacilli</taxon>
        <taxon>Bacillales</taxon>
        <taxon>Caryophanaceae</taxon>
        <taxon>Jeotgalibacillus</taxon>
    </lineage>
</organism>
<reference evidence="2 3" key="1">
    <citation type="submission" date="2018-02" db="EMBL/GenBank/DDBJ databases">
        <title>Jeotgalibacillus proteolyticum sp. nov. a protease producing bacterium isolated from ocean sediments of Laizhou Bay.</title>
        <authorList>
            <person name="Li Y."/>
        </authorList>
    </citation>
    <scope>NUCLEOTIDE SEQUENCE [LARGE SCALE GENOMIC DNA]</scope>
    <source>
        <strain evidence="2 3">22-7</strain>
    </source>
</reference>
<protein>
    <recommendedName>
        <fullName evidence="4">YxlC family protein</fullName>
    </recommendedName>
</protein>
<feature type="transmembrane region" description="Helical" evidence="1">
    <location>
        <begin position="49"/>
        <end position="68"/>
    </location>
</feature>
<keyword evidence="1" id="KW-1133">Transmembrane helix</keyword>
<evidence type="ECO:0000313" key="3">
    <source>
        <dbReference type="Proteomes" id="UP000239047"/>
    </source>
</evidence>
<dbReference type="EMBL" id="PREZ01000012">
    <property type="protein sequence ID" value="PPA68460.1"/>
    <property type="molecule type" value="Genomic_DNA"/>
</dbReference>
<name>A0A2S5G645_9BACL</name>